<feature type="binding site" evidence="5">
    <location>
        <position position="68"/>
    </location>
    <ligand>
        <name>molybdate</name>
        <dbReference type="ChEBI" id="CHEBI:36264"/>
    </ligand>
</feature>
<accession>A0A927CU06</accession>
<comment type="caution">
    <text evidence="7">The sequence shown here is derived from an EMBL/GenBank/DDBJ whole genome shotgun (WGS) entry which is preliminary data.</text>
</comment>
<dbReference type="Pfam" id="PF13531">
    <property type="entry name" value="SBP_bac_11"/>
    <property type="match status" value="1"/>
</dbReference>
<evidence type="ECO:0000313" key="8">
    <source>
        <dbReference type="Proteomes" id="UP000602076"/>
    </source>
</evidence>
<feature type="chain" id="PRO_5038439196" evidence="6">
    <location>
        <begin position="19"/>
        <end position="259"/>
    </location>
</feature>
<feature type="binding site" evidence="5">
    <location>
        <position position="193"/>
    </location>
    <ligand>
        <name>molybdate</name>
        <dbReference type="ChEBI" id="CHEBI:36264"/>
    </ligand>
</feature>
<dbReference type="NCBIfam" id="TIGR01256">
    <property type="entry name" value="modA"/>
    <property type="match status" value="1"/>
</dbReference>
<dbReference type="GO" id="GO:1901359">
    <property type="term" value="F:tungstate binding"/>
    <property type="evidence" value="ECO:0007669"/>
    <property type="project" value="UniProtKB-ARBA"/>
</dbReference>
<dbReference type="EMBL" id="JACXSI010000006">
    <property type="protein sequence ID" value="MBD3107431.1"/>
    <property type="molecule type" value="Genomic_DNA"/>
</dbReference>
<dbReference type="PANTHER" id="PTHR30632">
    <property type="entry name" value="MOLYBDATE-BINDING PERIPLASMIC PROTEIN"/>
    <property type="match status" value="1"/>
</dbReference>
<organism evidence="7 8">
    <name type="scientific">Peribacillus faecalis</name>
    <dbReference type="NCBI Taxonomy" id="2772559"/>
    <lineage>
        <taxon>Bacteria</taxon>
        <taxon>Bacillati</taxon>
        <taxon>Bacillota</taxon>
        <taxon>Bacilli</taxon>
        <taxon>Bacillales</taxon>
        <taxon>Bacillaceae</taxon>
        <taxon>Peribacillus</taxon>
    </lineage>
</organism>
<feature type="signal peptide" evidence="6">
    <location>
        <begin position="1"/>
        <end position="18"/>
    </location>
</feature>
<evidence type="ECO:0000256" key="5">
    <source>
        <dbReference type="PIRSR" id="PIRSR004846-1"/>
    </source>
</evidence>
<proteinExistence type="inferred from homology"/>
<evidence type="ECO:0000256" key="2">
    <source>
        <dbReference type="ARBA" id="ARBA00022505"/>
    </source>
</evidence>
<dbReference type="PROSITE" id="PS51257">
    <property type="entry name" value="PROKAR_LIPOPROTEIN"/>
    <property type="match status" value="1"/>
</dbReference>
<dbReference type="GO" id="GO:0046872">
    <property type="term" value="F:metal ion binding"/>
    <property type="evidence" value="ECO:0007669"/>
    <property type="project" value="UniProtKB-KW"/>
</dbReference>
<feature type="binding site" evidence="5">
    <location>
        <position position="175"/>
    </location>
    <ligand>
        <name>molybdate</name>
        <dbReference type="ChEBI" id="CHEBI:36264"/>
    </ligand>
</feature>
<dbReference type="InterPro" id="IPR050682">
    <property type="entry name" value="ModA/WtpA"/>
</dbReference>
<dbReference type="PANTHER" id="PTHR30632:SF0">
    <property type="entry name" value="SULFATE-BINDING PROTEIN"/>
    <property type="match status" value="1"/>
</dbReference>
<dbReference type="Gene3D" id="3.40.190.10">
    <property type="entry name" value="Periplasmic binding protein-like II"/>
    <property type="match status" value="2"/>
</dbReference>
<gene>
    <name evidence="7" type="primary">modA</name>
    <name evidence="7" type="ORF">IEO70_03555</name>
</gene>
<dbReference type="AlphaFoldDB" id="A0A927CU06"/>
<dbReference type="InterPro" id="IPR005950">
    <property type="entry name" value="ModA"/>
</dbReference>
<feature type="binding site" evidence="5">
    <location>
        <position position="40"/>
    </location>
    <ligand>
        <name>molybdate</name>
        <dbReference type="ChEBI" id="CHEBI:36264"/>
    </ligand>
</feature>
<name>A0A927CU06_9BACI</name>
<dbReference type="GO" id="GO:0030973">
    <property type="term" value="F:molybdate ion binding"/>
    <property type="evidence" value="ECO:0007669"/>
    <property type="project" value="TreeGrafter"/>
</dbReference>
<keyword evidence="8" id="KW-1185">Reference proteome</keyword>
<comment type="similarity">
    <text evidence="1">Belongs to the bacterial solute-binding protein ModA family.</text>
</comment>
<evidence type="ECO:0000313" key="7">
    <source>
        <dbReference type="EMBL" id="MBD3107431.1"/>
    </source>
</evidence>
<dbReference type="PIRSF" id="PIRSF004846">
    <property type="entry name" value="ModA"/>
    <property type="match status" value="1"/>
</dbReference>
<keyword evidence="2 5" id="KW-0500">Molybdenum</keyword>
<dbReference type="Proteomes" id="UP000602076">
    <property type="component" value="Unassembled WGS sequence"/>
</dbReference>
<dbReference type="SUPFAM" id="SSF53850">
    <property type="entry name" value="Periplasmic binding protein-like II"/>
    <property type="match status" value="1"/>
</dbReference>
<feature type="binding site" evidence="5">
    <location>
        <position position="148"/>
    </location>
    <ligand>
        <name>molybdate</name>
        <dbReference type="ChEBI" id="CHEBI:36264"/>
    </ligand>
</feature>
<sequence length="259" mass="28601">MKNSISVIFIISLAVMIAACSSKTSGKAGPIILTVSAASSMKDVLEEISSEFQEKYPDIELRFNFGASGALKQQIEQGAPADLFISASPEKYAELVHYDFIHIGDSIVTNELVLVTSKNLPFEIARLNDLSKTEIEKIAIGIPDVVPAGTYAKQTLQYENIYQKLKQKLVLAKDVRQVLTYVETGNAQAGFVYKTDAMTTEKIKVAATIDAESHEPIKYSAGILDTTEHKTEALLFFEFLKGKEAGKLWQQFGFKQINH</sequence>
<protein>
    <submittedName>
        <fullName evidence="7">Molybdate ABC transporter substrate-binding protein</fullName>
    </submittedName>
</protein>
<evidence type="ECO:0000256" key="4">
    <source>
        <dbReference type="ARBA" id="ARBA00022729"/>
    </source>
</evidence>
<dbReference type="RefSeq" id="WP_190996976.1">
    <property type="nucleotide sequence ID" value="NZ_JACXSI010000006.1"/>
</dbReference>
<reference evidence="7" key="1">
    <citation type="submission" date="2020-09" db="EMBL/GenBank/DDBJ databases">
        <title>Bacillus faecalis sp. nov., a moderately halophilic bacterium isolated from cow faeces.</title>
        <authorList>
            <person name="Jiang L."/>
            <person name="Lee J."/>
        </authorList>
    </citation>
    <scope>NUCLEOTIDE SEQUENCE</scope>
    <source>
        <strain evidence="7">AGMB 02131</strain>
    </source>
</reference>
<evidence type="ECO:0000256" key="1">
    <source>
        <dbReference type="ARBA" id="ARBA00009175"/>
    </source>
</evidence>
<dbReference type="GO" id="GO:0015689">
    <property type="term" value="P:molybdate ion transport"/>
    <property type="evidence" value="ECO:0007669"/>
    <property type="project" value="InterPro"/>
</dbReference>
<keyword evidence="4 6" id="KW-0732">Signal</keyword>
<keyword evidence="3 5" id="KW-0479">Metal-binding</keyword>
<evidence type="ECO:0000256" key="6">
    <source>
        <dbReference type="SAM" id="SignalP"/>
    </source>
</evidence>
<dbReference type="FunFam" id="3.40.190.10:FF:000035">
    <property type="entry name" value="Molybdate ABC transporter substrate-binding protein"/>
    <property type="match status" value="1"/>
</dbReference>
<evidence type="ECO:0000256" key="3">
    <source>
        <dbReference type="ARBA" id="ARBA00022723"/>
    </source>
</evidence>